<dbReference type="Gene3D" id="1.10.150.520">
    <property type="match status" value="1"/>
</dbReference>
<reference evidence="4 5" key="1">
    <citation type="journal article" date="2019" name="Int. J. Syst. Evol. Microbiol.">
        <title>The Global Catalogue of Microorganisms (GCM) 10K type strain sequencing project: providing services to taxonomists for standard genome sequencing and annotation.</title>
        <authorList>
            <consortium name="The Broad Institute Genomics Platform"/>
            <consortium name="The Broad Institute Genome Sequencing Center for Infectious Disease"/>
            <person name="Wu L."/>
            <person name="Ma J."/>
        </authorList>
    </citation>
    <scope>NUCLEOTIDE SEQUENCE [LARGE SCALE GENOMIC DNA]</scope>
    <source>
        <strain evidence="4 5">JCM 15589</strain>
    </source>
</reference>
<dbReference type="PANTHER" id="PTHR46470">
    <property type="entry name" value="N-ACYLNEURAMINATE-9-PHOSPHATASE"/>
    <property type="match status" value="1"/>
</dbReference>
<gene>
    <name evidence="4" type="ORF">GCM10009809_39720</name>
</gene>
<dbReference type="SFLD" id="SFLDS00003">
    <property type="entry name" value="Haloacid_Dehalogenase"/>
    <property type="match status" value="1"/>
</dbReference>
<organism evidence="4 5">
    <name type="scientific">Isoptericola hypogeus</name>
    <dbReference type="NCBI Taxonomy" id="300179"/>
    <lineage>
        <taxon>Bacteria</taxon>
        <taxon>Bacillati</taxon>
        <taxon>Actinomycetota</taxon>
        <taxon>Actinomycetes</taxon>
        <taxon>Micrococcales</taxon>
        <taxon>Promicromonosporaceae</taxon>
        <taxon>Isoptericola</taxon>
    </lineage>
</organism>
<dbReference type="SFLD" id="SFLDG01129">
    <property type="entry name" value="C1.5:_HAD__Beta-PGM__Phosphata"/>
    <property type="match status" value="1"/>
</dbReference>
<evidence type="ECO:0000256" key="1">
    <source>
        <dbReference type="ARBA" id="ARBA00001946"/>
    </source>
</evidence>
<proteinExistence type="predicted"/>
<accession>A0ABN2JVU1</accession>
<dbReference type="SUPFAM" id="SSF56784">
    <property type="entry name" value="HAD-like"/>
    <property type="match status" value="1"/>
</dbReference>
<name>A0ABN2JVU1_9MICO</name>
<dbReference type="Proteomes" id="UP001501138">
    <property type="component" value="Unassembled WGS sequence"/>
</dbReference>
<dbReference type="NCBIfam" id="TIGR01549">
    <property type="entry name" value="HAD-SF-IA-v1"/>
    <property type="match status" value="1"/>
</dbReference>
<dbReference type="InterPro" id="IPR006439">
    <property type="entry name" value="HAD-SF_hydro_IA"/>
</dbReference>
<keyword evidence="3" id="KW-0460">Magnesium</keyword>
<dbReference type="Pfam" id="PF13419">
    <property type="entry name" value="HAD_2"/>
    <property type="match status" value="1"/>
</dbReference>
<sequence length="221" mass="23438">MIWLFDLDNTLVGRDDAFAAWAAAAVSASDGTEADLAAIVAADEGGFSRKADLARVIVDRLGWDDDVPAAVERFRAGIRDHVRAYDGVLFSLDVLRAAGHRVAVVTNGDSAQQRGKIARCAVEPHVDAIVVSDEEGVAKPDPRILEIALERLGAADVDRRSVWMVGDAAHADVAVGRAAGTRTAWVSHGRAWQGADRPDVVAATTREVIALAASPEVSRRA</sequence>
<dbReference type="InterPro" id="IPR051400">
    <property type="entry name" value="HAD-like_hydrolase"/>
</dbReference>
<dbReference type="InterPro" id="IPR041492">
    <property type="entry name" value="HAD_2"/>
</dbReference>
<dbReference type="PRINTS" id="PR00413">
    <property type="entry name" value="HADHALOGNASE"/>
</dbReference>
<evidence type="ECO:0008006" key="6">
    <source>
        <dbReference type="Google" id="ProtNLM"/>
    </source>
</evidence>
<keyword evidence="2" id="KW-0378">Hydrolase</keyword>
<dbReference type="InterPro" id="IPR036412">
    <property type="entry name" value="HAD-like_sf"/>
</dbReference>
<dbReference type="EMBL" id="BAAAPM010000009">
    <property type="protein sequence ID" value="GAA1740198.1"/>
    <property type="molecule type" value="Genomic_DNA"/>
</dbReference>
<dbReference type="PANTHER" id="PTHR46470:SF3">
    <property type="entry name" value="N-ACYLNEURAMINATE-9-PHOSPHATASE"/>
    <property type="match status" value="1"/>
</dbReference>
<comment type="cofactor">
    <cofactor evidence="1">
        <name>Mg(2+)</name>
        <dbReference type="ChEBI" id="CHEBI:18420"/>
    </cofactor>
</comment>
<evidence type="ECO:0000256" key="2">
    <source>
        <dbReference type="ARBA" id="ARBA00022801"/>
    </source>
</evidence>
<evidence type="ECO:0000313" key="5">
    <source>
        <dbReference type="Proteomes" id="UP001501138"/>
    </source>
</evidence>
<evidence type="ECO:0000256" key="3">
    <source>
        <dbReference type="ARBA" id="ARBA00022842"/>
    </source>
</evidence>
<dbReference type="Gene3D" id="3.40.50.1000">
    <property type="entry name" value="HAD superfamily/HAD-like"/>
    <property type="match status" value="1"/>
</dbReference>
<protein>
    <recommendedName>
        <fullName evidence="6">Hydrolase of the HAD superfamily</fullName>
    </recommendedName>
</protein>
<dbReference type="InterPro" id="IPR023214">
    <property type="entry name" value="HAD_sf"/>
</dbReference>
<evidence type="ECO:0000313" key="4">
    <source>
        <dbReference type="EMBL" id="GAA1740198.1"/>
    </source>
</evidence>
<comment type="caution">
    <text evidence="4">The sequence shown here is derived from an EMBL/GenBank/DDBJ whole genome shotgun (WGS) entry which is preliminary data.</text>
</comment>
<dbReference type="RefSeq" id="WP_344250588.1">
    <property type="nucleotide sequence ID" value="NZ_BAAAPM010000009.1"/>
</dbReference>
<keyword evidence="5" id="KW-1185">Reference proteome</keyword>